<dbReference type="Pfam" id="PF00092">
    <property type="entry name" value="VWA"/>
    <property type="match status" value="1"/>
</dbReference>
<name>A0ABP8UK79_9ACTN</name>
<feature type="compositionally biased region" description="Gly residues" evidence="1">
    <location>
        <begin position="180"/>
        <end position="189"/>
    </location>
</feature>
<keyword evidence="5" id="KW-1185">Reference proteome</keyword>
<evidence type="ECO:0000259" key="3">
    <source>
        <dbReference type="PROSITE" id="PS50234"/>
    </source>
</evidence>
<reference evidence="5" key="1">
    <citation type="journal article" date="2019" name="Int. J. Syst. Evol. Microbiol.">
        <title>The Global Catalogue of Microorganisms (GCM) 10K type strain sequencing project: providing services to taxonomists for standard genome sequencing and annotation.</title>
        <authorList>
            <consortium name="The Broad Institute Genomics Platform"/>
            <consortium name="The Broad Institute Genome Sequencing Center for Infectious Disease"/>
            <person name="Wu L."/>
            <person name="Ma J."/>
        </authorList>
    </citation>
    <scope>NUCLEOTIDE SEQUENCE [LARGE SCALE GENOMIC DNA]</scope>
    <source>
        <strain evidence="5">JCM 17939</strain>
    </source>
</reference>
<keyword evidence="2" id="KW-0812">Transmembrane</keyword>
<evidence type="ECO:0000256" key="2">
    <source>
        <dbReference type="SAM" id="Phobius"/>
    </source>
</evidence>
<dbReference type="SMART" id="SM00327">
    <property type="entry name" value="VWA"/>
    <property type="match status" value="1"/>
</dbReference>
<dbReference type="RefSeq" id="WP_345435400.1">
    <property type="nucleotide sequence ID" value="NZ_BAABHK010000010.1"/>
</dbReference>
<dbReference type="InterPro" id="IPR002035">
    <property type="entry name" value="VWF_A"/>
</dbReference>
<evidence type="ECO:0000313" key="5">
    <source>
        <dbReference type="Proteomes" id="UP001501442"/>
    </source>
</evidence>
<keyword evidence="2" id="KW-0472">Membrane</keyword>
<feature type="compositionally biased region" description="Gly residues" evidence="1">
    <location>
        <begin position="210"/>
        <end position="277"/>
    </location>
</feature>
<feature type="region of interest" description="Disordered" evidence="1">
    <location>
        <begin position="624"/>
        <end position="644"/>
    </location>
</feature>
<proteinExistence type="predicted"/>
<dbReference type="InterPro" id="IPR036465">
    <property type="entry name" value="vWFA_dom_sf"/>
</dbReference>
<protein>
    <recommendedName>
        <fullName evidence="3">VWFA domain-containing protein</fullName>
    </recommendedName>
</protein>
<dbReference type="Pfam" id="PF13531">
    <property type="entry name" value="SBP_bac_11"/>
    <property type="match status" value="1"/>
</dbReference>
<accession>A0ABP8UK79</accession>
<comment type="caution">
    <text evidence="4">The sequence shown here is derived from an EMBL/GenBank/DDBJ whole genome shotgun (WGS) entry which is preliminary data.</text>
</comment>
<dbReference type="Gene3D" id="3.40.50.410">
    <property type="entry name" value="von Willebrand factor, type A domain"/>
    <property type="match status" value="1"/>
</dbReference>
<gene>
    <name evidence="4" type="ORF">GCM10023196_065770</name>
</gene>
<dbReference type="SUPFAM" id="SSF53850">
    <property type="entry name" value="Periplasmic binding protein-like II"/>
    <property type="match status" value="1"/>
</dbReference>
<evidence type="ECO:0000313" key="4">
    <source>
        <dbReference type="EMBL" id="GAA4632414.1"/>
    </source>
</evidence>
<feature type="domain" description="VWFA" evidence="3">
    <location>
        <begin position="663"/>
        <end position="863"/>
    </location>
</feature>
<sequence length="865" mass="88389">MSRRRRNDMPPGEMPGDGHPPSGDGHATGPRAYGDGSGPFAPRPSGWGAPGNDAQGAYGAAGGPGPNERPGQGNVPYGAGNSGPSERDDNGSGSYGPGGGRPSERDPYGNGSYGPGGGPPSERDPYGNGSYGTGGGPPSERDPYGSYGPSGGRPGERDPYGNAPSGAGGRPGERDPYGRGPSGAGGGPPGERDGYDNGSYDSPSYVASGGFFGRQGGGLAGPGGGSGYDGGPGYGGGPGQPGGGTGSGQGGQGRGPGESGPGGPGRPGSGGPGQGGFDDGRSGPPPSGAGRRRAQRRRSISALVGPLAGAVGLAILLGAGVYALADSSKCGGTPIDLKVAAAPDIAPAVSDIATSFTKERHSVDGKCVKATVKAADPASTSTILSGQGVVPGDVSPDVWIPDSSLWITLMRSSPKGAAAVRSTPTSVAETPLVVATTRAFANKIHNQGIRPTWDMLLKATDALAAGAVSKNDMLPADSVHLQILDPGRNAGGLGAVVMTRMLLQGDPNADAIFTQITRKVQNSISPNTQALFASFHRNLHGRAPVVIAPEQAVWKYNQGKPAAPASAIYPNEGMLSLDHPFALTTDDDAKVRAAALLEKAMSTEQAHAAVRALGFRTPDGRAGTGFGSANGLSPRIPRALPTPASNDVTDVMQAWTKLSLRTRMLTLLDVSGSMSQPVGKGVTRMEATAQVAQGGLAMLPDDTDLGLWTFSTKLQGTQDYRTEVPIGPLSTRLGSGTRRQAILSALGRVRPKPDGDTGLYDSVLAAFRSMKKTYKTGYYNSVLVLTDGKEDDTNGISLSNLLRTLRKEQDPTEPIMILFIGFGPDVDMASMQKIAAETDGAAYQAMKPQEIQRIFLNTIARRITH</sequence>
<dbReference type="PROSITE" id="PS50234">
    <property type="entry name" value="VWFA"/>
    <property type="match status" value="1"/>
</dbReference>
<dbReference type="EMBL" id="BAABHK010000010">
    <property type="protein sequence ID" value="GAA4632414.1"/>
    <property type="molecule type" value="Genomic_DNA"/>
</dbReference>
<feature type="region of interest" description="Disordered" evidence="1">
    <location>
        <begin position="1"/>
        <end position="297"/>
    </location>
</feature>
<dbReference type="Proteomes" id="UP001501442">
    <property type="component" value="Unassembled WGS sequence"/>
</dbReference>
<evidence type="ECO:0000256" key="1">
    <source>
        <dbReference type="SAM" id="MobiDB-lite"/>
    </source>
</evidence>
<organism evidence="4 5">
    <name type="scientific">Actinoallomurus vinaceus</name>
    <dbReference type="NCBI Taxonomy" id="1080074"/>
    <lineage>
        <taxon>Bacteria</taxon>
        <taxon>Bacillati</taxon>
        <taxon>Actinomycetota</taxon>
        <taxon>Actinomycetes</taxon>
        <taxon>Streptosporangiales</taxon>
        <taxon>Thermomonosporaceae</taxon>
        <taxon>Actinoallomurus</taxon>
    </lineage>
</organism>
<keyword evidence="2" id="KW-1133">Transmembrane helix</keyword>
<feature type="transmembrane region" description="Helical" evidence="2">
    <location>
        <begin position="300"/>
        <end position="325"/>
    </location>
</feature>
<dbReference type="SUPFAM" id="SSF53300">
    <property type="entry name" value="vWA-like"/>
    <property type="match status" value="1"/>
</dbReference>